<dbReference type="AlphaFoldDB" id="A0A0R1L0Y8"/>
<gene>
    <name evidence="2" type="ORF">FD17_GL001711</name>
</gene>
<evidence type="ECO:0000313" key="2">
    <source>
        <dbReference type="EMBL" id="KRK89224.1"/>
    </source>
</evidence>
<keyword evidence="1" id="KW-1133">Transmembrane helix</keyword>
<keyword evidence="3" id="KW-1185">Reference proteome</keyword>
<keyword evidence="1" id="KW-0812">Transmembrane</keyword>
<comment type="caution">
    <text evidence="2">The sequence shown here is derived from an EMBL/GenBank/DDBJ whole genome shotgun (WGS) entry which is preliminary data.</text>
</comment>
<organism evidence="2 3">
    <name type="scientific">Lentilactobacillus sunkii DSM 19904</name>
    <dbReference type="NCBI Taxonomy" id="1423808"/>
    <lineage>
        <taxon>Bacteria</taxon>
        <taxon>Bacillati</taxon>
        <taxon>Bacillota</taxon>
        <taxon>Bacilli</taxon>
        <taxon>Lactobacillales</taxon>
        <taxon>Lactobacillaceae</taxon>
        <taxon>Lentilactobacillus</taxon>
    </lineage>
</organism>
<name>A0A0R1L0Y8_9LACO</name>
<protein>
    <submittedName>
        <fullName evidence="2">Uncharacterized protein</fullName>
    </submittedName>
</protein>
<keyword evidence="1" id="KW-0472">Membrane</keyword>
<accession>A0A0R1L0Y8</accession>
<sequence>MNGGMISIVFERSSVFITIAMFHFGINVFWTKTRLICMRDYVEERGEILWEILLLLLLNS</sequence>
<dbReference type="Proteomes" id="UP000051581">
    <property type="component" value="Unassembled WGS sequence"/>
</dbReference>
<reference evidence="2 3" key="1">
    <citation type="journal article" date="2015" name="Genome Announc.">
        <title>Expanding the biotechnology potential of lactobacilli through comparative genomics of 213 strains and associated genera.</title>
        <authorList>
            <person name="Sun Z."/>
            <person name="Harris H.M."/>
            <person name="McCann A."/>
            <person name="Guo C."/>
            <person name="Argimon S."/>
            <person name="Zhang W."/>
            <person name="Yang X."/>
            <person name="Jeffery I.B."/>
            <person name="Cooney J.C."/>
            <person name="Kagawa T.F."/>
            <person name="Liu W."/>
            <person name="Song Y."/>
            <person name="Salvetti E."/>
            <person name="Wrobel A."/>
            <person name="Rasinkangas P."/>
            <person name="Parkhill J."/>
            <person name="Rea M.C."/>
            <person name="O'Sullivan O."/>
            <person name="Ritari J."/>
            <person name="Douillard F.P."/>
            <person name="Paul Ross R."/>
            <person name="Yang R."/>
            <person name="Briner A.E."/>
            <person name="Felis G.E."/>
            <person name="de Vos W.M."/>
            <person name="Barrangou R."/>
            <person name="Klaenhammer T.R."/>
            <person name="Caufield P.W."/>
            <person name="Cui Y."/>
            <person name="Zhang H."/>
            <person name="O'Toole P.W."/>
        </authorList>
    </citation>
    <scope>NUCLEOTIDE SEQUENCE [LARGE SCALE GENOMIC DNA]</scope>
    <source>
        <strain evidence="2 3">DSM 19904</strain>
    </source>
</reference>
<evidence type="ECO:0000256" key="1">
    <source>
        <dbReference type="SAM" id="Phobius"/>
    </source>
</evidence>
<proteinExistence type="predicted"/>
<feature type="transmembrane region" description="Helical" evidence="1">
    <location>
        <begin position="12"/>
        <end position="30"/>
    </location>
</feature>
<dbReference type="EMBL" id="AZEA01000003">
    <property type="protein sequence ID" value="KRK89224.1"/>
    <property type="molecule type" value="Genomic_DNA"/>
</dbReference>
<evidence type="ECO:0000313" key="3">
    <source>
        <dbReference type="Proteomes" id="UP000051581"/>
    </source>
</evidence>